<dbReference type="Gene3D" id="3.40.630.30">
    <property type="match status" value="1"/>
</dbReference>
<comment type="caution">
    <text evidence="4">The sequence shown here is derived from an EMBL/GenBank/DDBJ whole genome shotgun (WGS) entry which is preliminary data.</text>
</comment>
<dbReference type="EC" id="2.3.1.189" evidence="4"/>
<dbReference type="Pfam" id="PF00583">
    <property type="entry name" value="Acetyltransf_1"/>
    <property type="match status" value="1"/>
</dbReference>
<keyword evidence="5" id="KW-1185">Reference proteome</keyword>
<accession>A0ABX1VIS1</accession>
<dbReference type="SUPFAM" id="SSF55729">
    <property type="entry name" value="Acyl-CoA N-acyltransferases (Nat)"/>
    <property type="match status" value="1"/>
</dbReference>
<dbReference type="GO" id="GO:0035447">
    <property type="term" value="F:mycothiol synthase activity"/>
    <property type="evidence" value="ECO:0007669"/>
    <property type="project" value="UniProtKB-EC"/>
</dbReference>
<dbReference type="InterPro" id="IPR000182">
    <property type="entry name" value="GNAT_dom"/>
</dbReference>
<protein>
    <submittedName>
        <fullName evidence="4">Mycothiol acetyltransferase</fullName>
        <ecNumber evidence="4">2.3.1.189</ecNumber>
    </submittedName>
</protein>
<dbReference type="RefSeq" id="WP_171188941.1">
    <property type="nucleotide sequence ID" value="NZ_WTPX01000126.1"/>
</dbReference>
<organism evidence="4 5">
    <name type="scientific">Alienimonas chondri</name>
    <dbReference type="NCBI Taxonomy" id="2681879"/>
    <lineage>
        <taxon>Bacteria</taxon>
        <taxon>Pseudomonadati</taxon>
        <taxon>Planctomycetota</taxon>
        <taxon>Planctomycetia</taxon>
        <taxon>Planctomycetales</taxon>
        <taxon>Planctomycetaceae</taxon>
        <taxon>Alienimonas</taxon>
    </lineage>
</organism>
<dbReference type="InterPro" id="IPR050680">
    <property type="entry name" value="YpeA/RimI_acetyltransf"/>
</dbReference>
<evidence type="ECO:0000256" key="1">
    <source>
        <dbReference type="ARBA" id="ARBA00022679"/>
    </source>
</evidence>
<evidence type="ECO:0000313" key="5">
    <source>
        <dbReference type="Proteomes" id="UP000609651"/>
    </source>
</evidence>
<dbReference type="PANTHER" id="PTHR43420:SF44">
    <property type="entry name" value="ACETYLTRANSFERASE YPEA"/>
    <property type="match status" value="1"/>
</dbReference>
<gene>
    <name evidence="4" type="primary">mshD_2</name>
    <name evidence="4" type="ORF">LzC2_32740</name>
</gene>
<sequence length="189" mass="20468">MQFVRRVRMEAMLNRLPAPATPGEFRLVPWRDDLIDEHAAAKRDAFADEPDSLLFPALATARGCRALMADIARQPLFLPEATWLAVRRSDPFGEPAGGTAVGTVQGIGGARGIGAIQNVGVVPECRGFGLGRALIVRALHGFAARGYHRVYLEVTADNAPALTLYRDVGFHPVRTLYKPVKGDPVAVRS</sequence>
<dbReference type="CDD" id="cd04301">
    <property type="entry name" value="NAT_SF"/>
    <property type="match status" value="1"/>
</dbReference>
<evidence type="ECO:0000259" key="3">
    <source>
        <dbReference type="PROSITE" id="PS51186"/>
    </source>
</evidence>
<dbReference type="PANTHER" id="PTHR43420">
    <property type="entry name" value="ACETYLTRANSFERASE"/>
    <property type="match status" value="1"/>
</dbReference>
<dbReference type="InterPro" id="IPR016181">
    <property type="entry name" value="Acyl_CoA_acyltransferase"/>
</dbReference>
<keyword evidence="1 4" id="KW-0808">Transferase</keyword>
<proteinExistence type="predicted"/>
<dbReference type="PROSITE" id="PS51186">
    <property type="entry name" value="GNAT"/>
    <property type="match status" value="1"/>
</dbReference>
<evidence type="ECO:0000313" key="4">
    <source>
        <dbReference type="EMBL" id="NNJ27173.1"/>
    </source>
</evidence>
<evidence type="ECO:0000256" key="2">
    <source>
        <dbReference type="ARBA" id="ARBA00023315"/>
    </source>
</evidence>
<keyword evidence="2 4" id="KW-0012">Acyltransferase</keyword>
<dbReference type="EMBL" id="WTPX01000126">
    <property type="protein sequence ID" value="NNJ27173.1"/>
    <property type="molecule type" value="Genomic_DNA"/>
</dbReference>
<dbReference type="Proteomes" id="UP000609651">
    <property type="component" value="Unassembled WGS sequence"/>
</dbReference>
<name>A0ABX1VIS1_9PLAN</name>
<reference evidence="4 5" key="1">
    <citation type="journal article" date="2020" name="Syst. Appl. Microbiol.">
        <title>Alienimonas chondri sp. nov., a novel planctomycete isolated from the biofilm of the red alga Chondrus crispus.</title>
        <authorList>
            <person name="Vitorino I."/>
            <person name="Albuquerque L."/>
            <person name="Wiegand S."/>
            <person name="Kallscheuer N."/>
            <person name="da Costa M.S."/>
            <person name="Lobo-da-Cunha A."/>
            <person name="Jogler C."/>
            <person name="Lage O.M."/>
        </authorList>
    </citation>
    <scope>NUCLEOTIDE SEQUENCE [LARGE SCALE GENOMIC DNA]</scope>
    <source>
        <strain evidence="4 5">LzC2</strain>
    </source>
</reference>
<feature type="domain" description="N-acetyltransferase" evidence="3">
    <location>
        <begin position="53"/>
        <end position="189"/>
    </location>
</feature>